<evidence type="ECO:0000313" key="16">
    <source>
        <dbReference type="EnsemblMetazoa" id="tetur06g01500.1"/>
    </source>
</evidence>
<evidence type="ECO:0000256" key="10">
    <source>
        <dbReference type="ARBA" id="ARBA00023159"/>
    </source>
</evidence>
<dbReference type="InterPro" id="IPR013088">
    <property type="entry name" value="Znf_NHR/GATA"/>
</dbReference>
<dbReference type="FunFam" id="3.30.50.10:FF:000001">
    <property type="entry name" value="GATA transcription factor (GATAd)"/>
    <property type="match status" value="1"/>
</dbReference>
<dbReference type="GO" id="GO:0005634">
    <property type="term" value="C:nucleus"/>
    <property type="evidence" value="ECO:0007669"/>
    <property type="project" value="UniProtKB-SubCell"/>
</dbReference>
<dbReference type="GO" id="GO:0000122">
    <property type="term" value="P:negative regulation of transcription by RNA polymerase II"/>
    <property type="evidence" value="ECO:0007669"/>
    <property type="project" value="TreeGrafter"/>
</dbReference>
<protein>
    <recommendedName>
        <fullName evidence="15">GATA-type domain-containing protein</fullName>
    </recommendedName>
</protein>
<keyword evidence="10" id="KW-0010">Activator</keyword>
<dbReference type="GO" id="GO:0000981">
    <property type="term" value="F:DNA-binding transcription factor activity, RNA polymerase II-specific"/>
    <property type="evidence" value="ECO:0007669"/>
    <property type="project" value="InterPro"/>
</dbReference>
<keyword evidence="4" id="KW-0677">Repeat</keyword>
<comment type="subcellular location">
    <subcellularLocation>
        <location evidence="1">Nucleus</location>
    </subcellularLocation>
</comment>
<dbReference type="GO" id="GO:0045944">
    <property type="term" value="P:positive regulation of transcription by RNA polymerase II"/>
    <property type="evidence" value="ECO:0007669"/>
    <property type="project" value="TreeGrafter"/>
</dbReference>
<dbReference type="eggNOG" id="KOG1601">
    <property type="taxonomic scope" value="Eukaryota"/>
</dbReference>
<feature type="region of interest" description="Disordered" evidence="14">
    <location>
        <begin position="303"/>
        <end position="382"/>
    </location>
</feature>
<feature type="compositionally biased region" description="Low complexity" evidence="14">
    <location>
        <begin position="318"/>
        <end position="328"/>
    </location>
</feature>
<evidence type="ECO:0000256" key="1">
    <source>
        <dbReference type="ARBA" id="ARBA00004123"/>
    </source>
</evidence>
<dbReference type="PIRSF" id="PIRSF003027">
    <property type="entry name" value="TF_GATA-1/2/3"/>
    <property type="match status" value="1"/>
</dbReference>
<evidence type="ECO:0000256" key="6">
    <source>
        <dbReference type="ARBA" id="ARBA00022833"/>
    </source>
</evidence>
<dbReference type="InterPro" id="IPR039355">
    <property type="entry name" value="Transcription_factor_GATA"/>
</dbReference>
<dbReference type="InterPro" id="IPR016374">
    <property type="entry name" value="TF_GATA-2/3"/>
</dbReference>
<keyword evidence="12" id="KW-0539">Nucleus</keyword>
<evidence type="ECO:0000256" key="8">
    <source>
        <dbReference type="ARBA" id="ARBA00023125"/>
    </source>
</evidence>
<dbReference type="PROSITE" id="PS00344">
    <property type="entry name" value="GATA_ZN_FINGER_1"/>
    <property type="match status" value="2"/>
</dbReference>
<evidence type="ECO:0000256" key="7">
    <source>
        <dbReference type="ARBA" id="ARBA00023015"/>
    </source>
</evidence>
<keyword evidence="17" id="KW-1185">Reference proteome</keyword>
<feature type="zinc finger region" description="GATA-type 1" evidence="13">
    <location>
        <begin position="263"/>
        <end position="287"/>
    </location>
</feature>
<evidence type="ECO:0000256" key="11">
    <source>
        <dbReference type="ARBA" id="ARBA00023163"/>
    </source>
</evidence>
<keyword evidence="11" id="KW-0804">Transcription</keyword>
<keyword evidence="8" id="KW-0238">DNA-binding</keyword>
<sequence>MNTNFDHCFYQTGPHHQPGHDQHAMTYKFSGISLTPSAYKNQHNSSGLVSSSLASSLPLSSSSALNSSSLSDRQQAQSQAQVHHQQQAQAQQQQQQQQQSQSQHNNNTNHHHHHHSNNYGIESSTGSSVPMNVPGSGDPSRFDAAAYSRSVYVCAAYCQSSPSIISAAPSFYPWMQSINAHNSSGIGSRDGSVMNSSSYVHHLNEGRECVNCGAIQTPLWRRDGTGHYLCNACGLYHKMNGTKRPLIKPQRRLVASRRMGLCCSNCNTTTTTLWRRNNEGDPVCNACGLYFKLHNVNRPLAMRKEGIQTRKRKPKLPSSTPFDSSKSSNDNNAPHSNDDDETEASSSFYQHVQQSLQNQEQVQTSRQPSSGWSRDTDNRSHV</sequence>
<evidence type="ECO:0000256" key="13">
    <source>
        <dbReference type="PIRSR" id="PIRSR003027-1"/>
    </source>
</evidence>
<dbReference type="PROSITE" id="PS50114">
    <property type="entry name" value="GATA_ZN_FINGER_2"/>
    <property type="match status" value="2"/>
</dbReference>
<evidence type="ECO:0000256" key="4">
    <source>
        <dbReference type="ARBA" id="ARBA00022737"/>
    </source>
</evidence>
<gene>
    <name evidence="16" type="primary">107361432</name>
</gene>
<dbReference type="InterPro" id="IPR001827">
    <property type="entry name" value="Homeobox_Antennapedia_CS"/>
</dbReference>
<dbReference type="CDD" id="cd00202">
    <property type="entry name" value="ZnF_GATA"/>
    <property type="match status" value="2"/>
</dbReference>
<dbReference type="Proteomes" id="UP000015104">
    <property type="component" value="Unassembled WGS sequence"/>
</dbReference>
<dbReference type="Pfam" id="PF00320">
    <property type="entry name" value="GATA"/>
    <property type="match status" value="2"/>
</dbReference>
<dbReference type="STRING" id="32264.T1K6S0"/>
<dbReference type="PANTHER" id="PTHR10071">
    <property type="entry name" value="TRANSCRIPTION FACTOR GATA FAMILY MEMBER"/>
    <property type="match status" value="1"/>
</dbReference>
<feature type="compositionally biased region" description="Low complexity" evidence="14">
    <location>
        <begin position="60"/>
        <end position="108"/>
    </location>
</feature>
<dbReference type="KEGG" id="tut:107361432"/>
<dbReference type="Gene3D" id="3.30.50.10">
    <property type="entry name" value="Erythroid Transcription Factor GATA-1, subunit A"/>
    <property type="match status" value="2"/>
</dbReference>
<keyword evidence="3 13" id="KW-0479">Metal-binding</keyword>
<feature type="compositionally biased region" description="Polar residues" evidence="14">
    <location>
        <begin position="364"/>
        <end position="373"/>
    </location>
</feature>
<keyword evidence="2" id="KW-0217">Developmental protein</keyword>
<dbReference type="InterPro" id="IPR000679">
    <property type="entry name" value="Znf_GATA"/>
</dbReference>
<proteinExistence type="predicted"/>
<evidence type="ECO:0000256" key="9">
    <source>
        <dbReference type="ARBA" id="ARBA00023155"/>
    </source>
</evidence>
<dbReference type="PANTHER" id="PTHR10071:SF337">
    <property type="entry name" value="GATA-BINDING FACTOR A"/>
    <property type="match status" value="1"/>
</dbReference>
<dbReference type="EMBL" id="CAEY01001794">
    <property type="status" value="NOT_ANNOTATED_CDS"/>
    <property type="molecule type" value="Genomic_DNA"/>
</dbReference>
<dbReference type="PRINTS" id="PR00619">
    <property type="entry name" value="GATAZNFINGER"/>
</dbReference>
<evidence type="ECO:0000256" key="3">
    <source>
        <dbReference type="ARBA" id="ARBA00022723"/>
    </source>
</evidence>
<dbReference type="FunFam" id="3.30.50.10:FF:000032">
    <property type="entry name" value="Transcription factor GATA-3"/>
    <property type="match status" value="1"/>
</dbReference>
<dbReference type="AlphaFoldDB" id="T1K6S0"/>
<evidence type="ECO:0000256" key="12">
    <source>
        <dbReference type="ARBA" id="ARBA00023242"/>
    </source>
</evidence>
<evidence type="ECO:0000256" key="5">
    <source>
        <dbReference type="ARBA" id="ARBA00022771"/>
    </source>
</evidence>
<evidence type="ECO:0000256" key="2">
    <source>
        <dbReference type="ARBA" id="ARBA00022473"/>
    </source>
</evidence>
<dbReference type="GO" id="GO:0045165">
    <property type="term" value="P:cell fate commitment"/>
    <property type="evidence" value="ECO:0007669"/>
    <property type="project" value="TreeGrafter"/>
</dbReference>
<feature type="zinc finger region" description="GATA-type 1" evidence="13">
    <location>
        <begin position="209"/>
        <end position="233"/>
    </location>
</feature>
<feature type="compositionally biased region" description="Low complexity" evidence="14">
    <location>
        <begin position="350"/>
        <end position="363"/>
    </location>
</feature>
<evidence type="ECO:0000259" key="15">
    <source>
        <dbReference type="PROSITE" id="PS50114"/>
    </source>
</evidence>
<keyword evidence="7" id="KW-0805">Transcription regulation</keyword>
<dbReference type="GO" id="GO:0000978">
    <property type="term" value="F:RNA polymerase II cis-regulatory region sequence-specific DNA binding"/>
    <property type="evidence" value="ECO:0007669"/>
    <property type="project" value="TreeGrafter"/>
</dbReference>
<keyword evidence="5 13" id="KW-0863">Zinc-finger</keyword>
<dbReference type="PROSITE" id="PS00032">
    <property type="entry name" value="ANTENNAPEDIA"/>
    <property type="match status" value="1"/>
</dbReference>
<feature type="compositionally biased region" description="Polar residues" evidence="14">
    <location>
        <begin position="119"/>
        <end position="130"/>
    </location>
</feature>
<feature type="domain" description="GATA-type" evidence="15">
    <location>
        <begin position="257"/>
        <end position="310"/>
    </location>
</feature>
<evidence type="ECO:0000313" key="17">
    <source>
        <dbReference type="Proteomes" id="UP000015104"/>
    </source>
</evidence>
<reference evidence="17" key="1">
    <citation type="submission" date="2011-08" db="EMBL/GenBank/DDBJ databases">
        <authorList>
            <person name="Rombauts S."/>
        </authorList>
    </citation>
    <scope>NUCLEOTIDE SEQUENCE</scope>
    <source>
        <strain evidence="17">London</strain>
    </source>
</reference>
<dbReference type="OrthoDB" id="6489427at2759"/>
<dbReference type="HOGENOM" id="CLU_027524_0_0_1"/>
<dbReference type="EnsemblMetazoa" id="tetur06g01500.1">
    <property type="protein sequence ID" value="tetur06g01500.1"/>
    <property type="gene ID" value="tetur06g01500"/>
</dbReference>
<reference evidence="16" key="2">
    <citation type="submission" date="2015-06" db="UniProtKB">
        <authorList>
            <consortium name="EnsemblMetazoa"/>
        </authorList>
    </citation>
    <scope>IDENTIFICATION</scope>
</reference>
<feature type="domain" description="GATA-type" evidence="15">
    <location>
        <begin position="203"/>
        <end position="257"/>
    </location>
</feature>
<dbReference type="SMART" id="SM00401">
    <property type="entry name" value="ZnF_GATA"/>
    <property type="match status" value="2"/>
</dbReference>
<evidence type="ECO:0000256" key="14">
    <source>
        <dbReference type="SAM" id="MobiDB-lite"/>
    </source>
</evidence>
<keyword evidence="9" id="KW-0371">Homeobox</keyword>
<name>T1K6S0_TETUR</name>
<organism evidence="16 17">
    <name type="scientific">Tetranychus urticae</name>
    <name type="common">Two-spotted spider mite</name>
    <dbReference type="NCBI Taxonomy" id="32264"/>
    <lineage>
        <taxon>Eukaryota</taxon>
        <taxon>Metazoa</taxon>
        <taxon>Ecdysozoa</taxon>
        <taxon>Arthropoda</taxon>
        <taxon>Chelicerata</taxon>
        <taxon>Arachnida</taxon>
        <taxon>Acari</taxon>
        <taxon>Acariformes</taxon>
        <taxon>Trombidiformes</taxon>
        <taxon>Prostigmata</taxon>
        <taxon>Eleutherengona</taxon>
        <taxon>Raphignathae</taxon>
        <taxon>Tetranychoidea</taxon>
        <taxon>Tetranychidae</taxon>
        <taxon>Tetranychus</taxon>
    </lineage>
</organism>
<keyword evidence="6 13" id="KW-0862">Zinc</keyword>
<dbReference type="GO" id="GO:0008270">
    <property type="term" value="F:zinc ion binding"/>
    <property type="evidence" value="ECO:0007669"/>
    <property type="project" value="UniProtKB-KW"/>
</dbReference>
<feature type="region of interest" description="Disordered" evidence="14">
    <location>
        <begin position="60"/>
        <end position="136"/>
    </location>
</feature>
<dbReference type="SUPFAM" id="SSF57716">
    <property type="entry name" value="Glucocorticoid receptor-like (DNA-binding domain)"/>
    <property type="match status" value="2"/>
</dbReference>
<accession>T1K6S0</accession>